<feature type="domain" description="Pectate disaccharide-lyase-like N-terminal" evidence="11">
    <location>
        <begin position="65"/>
        <end position="301"/>
    </location>
</feature>
<dbReference type="Pfam" id="PF13229">
    <property type="entry name" value="Beta_helix"/>
    <property type="match status" value="1"/>
</dbReference>
<dbReference type="InterPro" id="IPR006311">
    <property type="entry name" value="TAT_signal"/>
</dbReference>
<evidence type="ECO:0000256" key="6">
    <source>
        <dbReference type="ARBA" id="ARBA00022837"/>
    </source>
</evidence>
<reference evidence="13" key="2">
    <citation type="submission" date="2021-04" db="EMBL/GenBank/DDBJ databases">
        <authorList>
            <person name="Gilroy R."/>
        </authorList>
    </citation>
    <scope>NUCLEOTIDE SEQUENCE</scope>
    <source>
        <strain evidence="13">ChiSjej5B23-2810</strain>
    </source>
</reference>
<dbReference type="Pfam" id="PF25850">
    <property type="entry name" value="PelX_Ig"/>
    <property type="match status" value="1"/>
</dbReference>
<dbReference type="GO" id="GO:0046872">
    <property type="term" value="F:metal ion binding"/>
    <property type="evidence" value="ECO:0007669"/>
    <property type="project" value="UniProtKB-KW"/>
</dbReference>
<evidence type="ECO:0000256" key="1">
    <source>
        <dbReference type="ARBA" id="ARBA00001913"/>
    </source>
</evidence>
<dbReference type="EMBL" id="DWWN01000008">
    <property type="protein sequence ID" value="HJC44733.1"/>
    <property type="molecule type" value="Genomic_DNA"/>
</dbReference>
<gene>
    <name evidence="13" type="ORF">H9703_01115</name>
</gene>
<accession>A0A9D2P9C7</accession>
<dbReference type="Gene3D" id="3.40.50.1110">
    <property type="entry name" value="SGNH hydrolase"/>
    <property type="match status" value="1"/>
</dbReference>
<dbReference type="SUPFAM" id="SSF52266">
    <property type="entry name" value="SGNH hydrolase"/>
    <property type="match status" value="1"/>
</dbReference>
<sequence>MSHSPQKRGLARRFAAGLLAAAMTASCIPTAFAAGNDTSKSWTFTWFGPSTSETTNTVSAPDGINGSIVMTSCTANADGTIAKKGGKFVSSDPADGISFYYTTIDPSKENFYLQADVTIDYMNPTPDGQEGFALMIRDVIGTTGESASFESNLVSITGTQLPGAGQSSTTGGIKDMVGVRSYTGITDLSTVDSDTLKVYRQGFDPDNTTIKQGDVYRVSLEKADYAYIVTQYAINADGTTGAVLGQHTLYIPAKDPNAESVSSYAELDDPMLVQDDLGYVGFAAARGMNVTYSNIVFTTSAWNAAGWHPQEPEQVAADYQITSPVTAAENSYTLVFKANADGSANIYQNGALVESGVAITANAEFSKTYPIAGDTTFRVEFTPDPDYKISTFEILDSYDTAVVEKTVTVRTIGNGSTIYVAPAGQSTNGGASYDDAVDLQTALNYATAGQTILLQPGSYDMSNTLLKVARGRNGTADQPITLQGDGGYATLDFGRSGTGFELWGDHWHVSFLNVTNTADGCKGMQVSGSWNLVERCNFYNNGTTGLQISGSSAETIEKWPSYNTILNCNSINNADSEMEDADGFAAKITASVGNVFDGCIAAYNADDGWDFFAKVATGSIGNTTIRNSVAYRNGWIKVTPGSTAKDWSFAAVSCDENGTLTVDPAAEMLDAGNGNGFKMGGSNMPGAHVLENSISYENKAKGIDSNSGQDIKVYNSTSFNNGGSNVALYTSDKKAVTGYEAEGVLSFRTDGKDTAEQINLQSQSSTDVYGKTNYYWDTEAQSSHNTSSRQTAVSRFWFWNLNTDREPTRNADGSINMHGLLLLNQIGQAFTGGNAGAHGEAWGQHEPEKATIWVVGDSTVSGFDDDYYLPREGYGEELANYLNADVYNLAVSGASSKDFLTMDSYTALREGSDTVPAMGSAPETEQFLLIGFGHNDEKTEEARYTDPNGDYNTPGSFANSLYVNYIQPALAAGVTPIVCTPIVRLTDDNTHASYDGESGHITETVEAYGNTFPGGDYAQAIRDMCAALNIQCIDLTQLTEDLNVRMGQHAQWMHAFTGAKYAADGVTLIPTGLDKTHTNSYGAKMNAWLIANADTSLKKYSRHKVQPTYNADFADAANPDYEVSSYAAPTGASALWPAYTDASGQVWNGTVFGDVGGQDKITAENFTAQPNADGSITLGVANNRGKIAGSSDGLMMYYVQLPAGTTFKLKATATVNSMAANNQVSFGLMARDDLYIDTYVAETMGDYVAAGTRNQGAFAGFGRKSGELYNGPAATHVYAAGDTLDLEIAGSADGYTVTYGGNAPVSAGFDYPLTAVDSDYIYVGFYVSRNCNVTFSNISLEITGSGAAGSAAGTGAAAEAPAGPSLAEEAWTAVRGWIGI</sequence>
<dbReference type="InterPro" id="IPR011050">
    <property type="entry name" value="Pectin_lyase_fold/virulence"/>
</dbReference>
<protein>
    <submittedName>
        <fullName evidence="13">Right-handed parallel beta-helix repeat-containing protein</fullName>
    </submittedName>
</protein>
<evidence type="ECO:0000259" key="11">
    <source>
        <dbReference type="Pfam" id="PF25849"/>
    </source>
</evidence>
<dbReference type="GO" id="GO:0005576">
    <property type="term" value="C:extracellular region"/>
    <property type="evidence" value="ECO:0007669"/>
    <property type="project" value="UniProtKB-SubCell"/>
</dbReference>
<dbReference type="Proteomes" id="UP000823906">
    <property type="component" value="Unassembled WGS sequence"/>
</dbReference>
<dbReference type="SUPFAM" id="SSF51126">
    <property type="entry name" value="Pectin lyase-like"/>
    <property type="match status" value="1"/>
</dbReference>
<evidence type="ECO:0000256" key="5">
    <source>
        <dbReference type="ARBA" id="ARBA00022729"/>
    </source>
</evidence>
<evidence type="ECO:0000256" key="7">
    <source>
        <dbReference type="ARBA" id="ARBA00023239"/>
    </source>
</evidence>
<dbReference type="GO" id="GO:0016837">
    <property type="term" value="F:carbon-oxygen lyase activity, acting on polysaccharides"/>
    <property type="evidence" value="ECO:0007669"/>
    <property type="project" value="TreeGrafter"/>
</dbReference>
<comment type="similarity">
    <text evidence="8">Belongs to the polysaccharide lyase 9 family.</text>
</comment>
<keyword evidence="3" id="KW-0964">Secreted</keyword>
<keyword evidence="4" id="KW-0479">Metal-binding</keyword>
<dbReference type="PROSITE" id="PS51318">
    <property type="entry name" value="TAT"/>
    <property type="match status" value="1"/>
</dbReference>
<dbReference type="PANTHER" id="PTHR40088">
    <property type="entry name" value="PECTATE LYASE (EUROFUNG)"/>
    <property type="match status" value="1"/>
</dbReference>
<feature type="domain" description="Right handed beta helix" evidence="10">
    <location>
        <begin position="499"/>
        <end position="639"/>
    </location>
</feature>
<dbReference type="InterPro" id="IPR012334">
    <property type="entry name" value="Pectin_lyas_fold"/>
</dbReference>
<name>A0A9D2P9C7_9FIRM</name>
<dbReference type="InterPro" id="IPR036514">
    <property type="entry name" value="SGNH_hydro_sf"/>
</dbReference>
<evidence type="ECO:0000259" key="12">
    <source>
        <dbReference type="Pfam" id="PF25850"/>
    </source>
</evidence>
<comment type="caution">
    <text evidence="13">The sequence shown here is derived from an EMBL/GenBank/DDBJ whole genome shotgun (WGS) entry which is preliminary data.</text>
</comment>
<dbReference type="InterPro" id="IPR058953">
    <property type="entry name" value="PelX-like_N"/>
</dbReference>
<evidence type="ECO:0000256" key="2">
    <source>
        <dbReference type="ARBA" id="ARBA00004613"/>
    </source>
</evidence>
<evidence type="ECO:0000313" key="13">
    <source>
        <dbReference type="EMBL" id="HJC44733.1"/>
    </source>
</evidence>
<dbReference type="InterPro" id="IPR039448">
    <property type="entry name" value="Beta_helix"/>
</dbReference>
<evidence type="ECO:0000313" key="14">
    <source>
        <dbReference type="Proteomes" id="UP000823906"/>
    </source>
</evidence>
<evidence type="ECO:0000256" key="9">
    <source>
        <dbReference type="SAM" id="SignalP"/>
    </source>
</evidence>
<evidence type="ECO:0000256" key="8">
    <source>
        <dbReference type="ARBA" id="ARBA00038263"/>
    </source>
</evidence>
<keyword evidence="6" id="KW-0106">Calcium</keyword>
<evidence type="ECO:0000256" key="4">
    <source>
        <dbReference type="ARBA" id="ARBA00022723"/>
    </source>
</evidence>
<keyword evidence="7" id="KW-0456">Lyase</keyword>
<dbReference type="PROSITE" id="PS51257">
    <property type="entry name" value="PROKAR_LIPOPROTEIN"/>
    <property type="match status" value="1"/>
</dbReference>
<organism evidence="13 14">
    <name type="scientific">Candidatus Faecalibacterium faecigallinarum</name>
    <dbReference type="NCBI Taxonomy" id="2838577"/>
    <lineage>
        <taxon>Bacteria</taxon>
        <taxon>Bacillati</taxon>
        <taxon>Bacillota</taxon>
        <taxon>Clostridia</taxon>
        <taxon>Eubacteriales</taxon>
        <taxon>Oscillospiraceae</taxon>
        <taxon>Faecalibacterium</taxon>
    </lineage>
</organism>
<dbReference type="Gene3D" id="2.160.20.10">
    <property type="entry name" value="Single-stranded right-handed beta-helix, Pectin lyase-like"/>
    <property type="match status" value="1"/>
</dbReference>
<evidence type="ECO:0000256" key="3">
    <source>
        <dbReference type="ARBA" id="ARBA00022525"/>
    </source>
</evidence>
<reference evidence="13" key="1">
    <citation type="journal article" date="2021" name="PeerJ">
        <title>Extensive microbial diversity within the chicken gut microbiome revealed by metagenomics and culture.</title>
        <authorList>
            <person name="Gilroy R."/>
            <person name="Ravi A."/>
            <person name="Getino M."/>
            <person name="Pursley I."/>
            <person name="Horton D.L."/>
            <person name="Alikhan N.F."/>
            <person name="Baker D."/>
            <person name="Gharbi K."/>
            <person name="Hall N."/>
            <person name="Watson M."/>
            <person name="Adriaenssens E.M."/>
            <person name="Foster-Nyarko E."/>
            <person name="Jarju S."/>
            <person name="Secka A."/>
            <person name="Antonio M."/>
            <person name="Oren A."/>
            <person name="Chaudhuri R.R."/>
            <person name="La Ragione R."/>
            <person name="Hildebrand F."/>
            <person name="Pallen M.J."/>
        </authorList>
    </citation>
    <scope>NUCLEOTIDE SEQUENCE</scope>
    <source>
        <strain evidence="13">ChiSjej5B23-2810</strain>
    </source>
</reference>
<feature type="signal peptide" evidence="9">
    <location>
        <begin position="1"/>
        <end position="33"/>
    </location>
</feature>
<dbReference type="InterPro" id="IPR058863">
    <property type="entry name" value="PelX-like_Ig"/>
</dbReference>
<keyword evidence="5 9" id="KW-0732">Signal</keyword>
<comment type="subcellular location">
    <subcellularLocation>
        <location evidence="2">Secreted</location>
    </subcellularLocation>
</comment>
<proteinExistence type="inferred from homology"/>
<feature type="chain" id="PRO_5038430642" evidence="9">
    <location>
        <begin position="34"/>
        <end position="1380"/>
    </location>
</feature>
<comment type="cofactor">
    <cofactor evidence="1">
        <name>Ca(2+)</name>
        <dbReference type="ChEBI" id="CHEBI:29108"/>
    </cofactor>
</comment>
<feature type="domain" description="Pectate disaccharide-lyase-like N-terminal" evidence="11">
    <location>
        <begin position="1157"/>
        <end position="1232"/>
    </location>
</feature>
<dbReference type="InterPro" id="IPR052052">
    <property type="entry name" value="Polysaccharide_Lyase_9"/>
</dbReference>
<feature type="domain" description="Pectate disaccharide-lyase-like central Ig-like" evidence="12">
    <location>
        <begin position="320"/>
        <end position="387"/>
    </location>
</feature>
<evidence type="ECO:0000259" key="10">
    <source>
        <dbReference type="Pfam" id="PF13229"/>
    </source>
</evidence>
<dbReference type="PANTHER" id="PTHR40088:SF1">
    <property type="entry name" value="PECTATE LYASE PEL9"/>
    <property type="match status" value="1"/>
</dbReference>
<dbReference type="Pfam" id="PF25849">
    <property type="entry name" value="PelX_N"/>
    <property type="match status" value="2"/>
</dbReference>